<name>A0A933KZ24_9HYPH</name>
<dbReference type="InterPro" id="IPR019291">
    <property type="entry name" value="Host_attachment_protein"/>
</dbReference>
<organism evidence="1 2">
    <name type="scientific">Devosia nanyangense</name>
    <dbReference type="NCBI Taxonomy" id="1228055"/>
    <lineage>
        <taxon>Bacteria</taxon>
        <taxon>Pseudomonadati</taxon>
        <taxon>Pseudomonadota</taxon>
        <taxon>Alphaproteobacteria</taxon>
        <taxon>Hyphomicrobiales</taxon>
        <taxon>Devosiaceae</taxon>
        <taxon>Devosia</taxon>
    </lineage>
</organism>
<dbReference type="EMBL" id="JACRAF010000004">
    <property type="protein sequence ID" value="MBI4920237.1"/>
    <property type="molecule type" value="Genomic_DNA"/>
</dbReference>
<evidence type="ECO:0000313" key="1">
    <source>
        <dbReference type="EMBL" id="MBI4920237.1"/>
    </source>
</evidence>
<evidence type="ECO:0000313" key="2">
    <source>
        <dbReference type="Proteomes" id="UP000782610"/>
    </source>
</evidence>
<comment type="caution">
    <text evidence="1">The sequence shown here is derived from an EMBL/GenBank/DDBJ whole genome shotgun (WGS) entry which is preliminary data.</text>
</comment>
<sequence length="150" mass="16112">MKPIITWIVIADGDTAKVFANDGPGKGMKPVEGLAFEQAHLRAGDIMADKQGRSFSSFGPGSRSAIDYKIGPVEVRERRFVEHLADVLNERLTAGAFHRLIIAAAPSALGDIRPALSDAVKQTILAELPKDLVKTPSARLAEHFDGLLAL</sequence>
<gene>
    <name evidence="1" type="ORF">HY834_00675</name>
</gene>
<protein>
    <submittedName>
        <fullName evidence="1">Host attachment protein</fullName>
    </submittedName>
</protein>
<accession>A0A933KZ24</accession>
<dbReference type="AlphaFoldDB" id="A0A933KZ24"/>
<proteinExistence type="predicted"/>
<dbReference type="Proteomes" id="UP000782610">
    <property type="component" value="Unassembled WGS sequence"/>
</dbReference>
<dbReference type="Pfam" id="PF10116">
    <property type="entry name" value="Host_attach"/>
    <property type="match status" value="1"/>
</dbReference>
<reference evidence="1" key="1">
    <citation type="submission" date="2020-07" db="EMBL/GenBank/DDBJ databases">
        <title>Huge and variable diversity of episymbiotic CPR bacteria and DPANN archaea in groundwater ecosystems.</title>
        <authorList>
            <person name="He C.Y."/>
            <person name="Keren R."/>
            <person name="Whittaker M."/>
            <person name="Farag I.F."/>
            <person name="Doudna J."/>
            <person name="Cate J.H.D."/>
            <person name="Banfield J.F."/>
        </authorList>
    </citation>
    <scope>NUCLEOTIDE SEQUENCE</scope>
    <source>
        <strain evidence="1">NC_groundwater_1586_Pr3_B-0.1um_66_15</strain>
    </source>
</reference>